<keyword evidence="3" id="KW-0540">Nuclease</keyword>
<dbReference type="AlphaFoldDB" id="A0A8K0NIQ6"/>
<feature type="chain" id="PRO_5035445499" description="ribonuclease T1" evidence="9">
    <location>
        <begin position="18"/>
        <end position="153"/>
    </location>
</feature>
<dbReference type="PANTHER" id="PTHR42104:SF1">
    <property type="entry name" value="EXTRACELLULAR GUANYL-SPECIFIC RIBONUCLEASE RNTA (AFU_ORTHOLOGUE AFUA_4G03230)"/>
    <property type="match status" value="1"/>
</dbReference>
<dbReference type="Pfam" id="PF00545">
    <property type="entry name" value="Ribonuclease"/>
    <property type="match status" value="1"/>
</dbReference>
<keyword evidence="4" id="KW-0255">Endonuclease</keyword>
<comment type="caution">
    <text evidence="10">The sequence shown here is derived from an EMBL/GenBank/DDBJ whole genome shotgun (WGS) entry which is preliminary data.</text>
</comment>
<dbReference type="Proteomes" id="UP000811619">
    <property type="component" value="Unassembled WGS sequence"/>
</dbReference>
<dbReference type="OrthoDB" id="5425539at2759"/>
<name>A0A8K0NIQ6_9HYPO</name>
<comment type="catalytic activity">
    <reaction evidence="8">
        <text>[RNA] containing guanosine + H2O = an [RNA fragment]-3'-guanosine-3'-phosphate + a 5'-hydroxy-ribonucleotide-3'-[RNA fragment].</text>
        <dbReference type="EC" id="4.6.1.24"/>
    </reaction>
</comment>
<feature type="signal peptide" evidence="9">
    <location>
        <begin position="1"/>
        <end position="17"/>
    </location>
</feature>
<reference evidence="10" key="1">
    <citation type="journal article" date="2020" name="bioRxiv">
        <title>Whole genome comparisons of ergot fungi reveals the divergence and evolution of species within the genus Claviceps are the result of varying mechanisms driving genome evolution and host range expansion.</title>
        <authorList>
            <person name="Wyka S.A."/>
            <person name="Mondo S.J."/>
            <person name="Liu M."/>
            <person name="Dettman J."/>
            <person name="Nalam V."/>
            <person name="Broders K.D."/>
        </authorList>
    </citation>
    <scope>NUCLEOTIDE SEQUENCE</scope>
    <source>
        <strain evidence="10">CCC 489</strain>
    </source>
</reference>
<keyword evidence="5" id="KW-0378">Hydrolase</keyword>
<evidence type="ECO:0000256" key="3">
    <source>
        <dbReference type="ARBA" id="ARBA00022722"/>
    </source>
</evidence>
<dbReference type="InterPro" id="IPR000026">
    <property type="entry name" value="N1-like"/>
</dbReference>
<dbReference type="PANTHER" id="PTHR42104">
    <property type="entry name" value="EXTRACELLULAR GUANYL-SPECIFIC RIBONUCLEASE RNTA (AFU_ORTHOLOGUE AFUA_4G03230)"/>
    <property type="match status" value="1"/>
</dbReference>
<sequence>MRLSLAFFLALVAVVAAAESASCGVNHYSSAAIAAAADAACSRVKKGTVVGGNMYPHRYKNYENFRLNGLSGPFYEFPIMHNGQVFFGGNPGPDRIILTKDCTMAGILTHQGATNNAFRECTIKVTSSASAVVADTRFVLAVSLALMALAFAA</sequence>
<proteinExistence type="inferred from homology"/>
<dbReference type="InterPro" id="IPR016191">
    <property type="entry name" value="Ribonuclease/ribotoxin"/>
</dbReference>
<evidence type="ECO:0000256" key="5">
    <source>
        <dbReference type="ARBA" id="ARBA00022801"/>
    </source>
</evidence>
<keyword evidence="11" id="KW-1185">Reference proteome</keyword>
<evidence type="ECO:0000256" key="9">
    <source>
        <dbReference type="SAM" id="SignalP"/>
    </source>
</evidence>
<accession>A0A8K0NIQ6</accession>
<evidence type="ECO:0000313" key="11">
    <source>
        <dbReference type="Proteomes" id="UP000811619"/>
    </source>
</evidence>
<dbReference type="EMBL" id="SRPY01000805">
    <property type="protein sequence ID" value="KAG5917530.1"/>
    <property type="molecule type" value="Genomic_DNA"/>
</dbReference>
<dbReference type="EC" id="4.6.1.24" evidence="2"/>
<protein>
    <recommendedName>
        <fullName evidence="2">ribonuclease T1</fullName>
        <ecNumber evidence="2">4.6.1.24</ecNumber>
    </recommendedName>
</protein>
<dbReference type="SUPFAM" id="SSF53933">
    <property type="entry name" value="Microbial ribonucleases"/>
    <property type="match status" value="1"/>
</dbReference>
<dbReference type="Gene3D" id="3.10.450.30">
    <property type="entry name" value="Microbial ribonucleases"/>
    <property type="match status" value="1"/>
</dbReference>
<evidence type="ECO:0000313" key="10">
    <source>
        <dbReference type="EMBL" id="KAG5917530.1"/>
    </source>
</evidence>
<gene>
    <name evidence="10" type="ORF">E4U42_007206</name>
</gene>
<keyword evidence="9" id="KW-0732">Signal</keyword>
<comment type="similarity">
    <text evidence="1">Belongs to the ribonuclease N1/T1 family.</text>
</comment>
<dbReference type="GO" id="GO:0046589">
    <property type="term" value="F:ribonuclease T1 activity"/>
    <property type="evidence" value="ECO:0007669"/>
    <property type="project" value="UniProtKB-EC"/>
</dbReference>
<evidence type="ECO:0000256" key="7">
    <source>
        <dbReference type="ARBA" id="ARBA00023239"/>
    </source>
</evidence>
<dbReference type="GO" id="GO:0003723">
    <property type="term" value="F:RNA binding"/>
    <property type="evidence" value="ECO:0007669"/>
    <property type="project" value="InterPro"/>
</dbReference>
<organism evidence="10 11">
    <name type="scientific">Claviceps africana</name>
    <dbReference type="NCBI Taxonomy" id="83212"/>
    <lineage>
        <taxon>Eukaryota</taxon>
        <taxon>Fungi</taxon>
        <taxon>Dikarya</taxon>
        <taxon>Ascomycota</taxon>
        <taxon>Pezizomycotina</taxon>
        <taxon>Sordariomycetes</taxon>
        <taxon>Hypocreomycetidae</taxon>
        <taxon>Hypocreales</taxon>
        <taxon>Clavicipitaceae</taxon>
        <taxon>Claviceps</taxon>
    </lineage>
</organism>
<evidence type="ECO:0000256" key="2">
    <source>
        <dbReference type="ARBA" id="ARBA00012549"/>
    </source>
</evidence>
<evidence type="ECO:0000256" key="4">
    <source>
        <dbReference type="ARBA" id="ARBA00022759"/>
    </source>
</evidence>
<keyword evidence="6" id="KW-1015">Disulfide bond</keyword>
<evidence type="ECO:0000256" key="1">
    <source>
        <dbReference type="ARBA" id="ARBA00009006"/>
    </source>
</evidence>
<evidence type="ECO:0000256" key="8">
    <source>
        <dbReference type="ARBA" id="ARBA00034015"/>
    </source>
</evidence>
<dbReference type="GO" id="GO:0016787">
    <property type="term" value="F:hydrolase activity"/>
    <property type="evidence" value="ECO:0007669"/>
    <property type="project" value="UniProtKB-KW"/>
</dbReference>
<evidence type="ECO:0000256" key="6">
    <source>
        <dbReference type="ARBA" id="ARBA00023157"/>
    </source>
</evidence>
<keyword evidence="7" id="KW-0456">Lyase</keyword>